<dbReference type="OrthoDB" id="3293476at2"/>
<gene>
    <name evidence="1" type="ORF">SAMN04489834_3308</name>
</gene>
<dbReference type="Proteomes" id="UP000181956">
    <property type="component" value="Chromosome I"/>
</dbReference>
<organism evidence="1 2">
    <name type="scientific">Microterricola viridarii</name>
    <dbReference type="NCBI Taxonomy" id="412690"/>
    <lineage>
        <taxon>Bacteria</taxon>
        <taxon>Bacillati</taxon>
        <taxon>Actinomycetota</taxon>
        <taxon>Actinomycetes</taxon>
        <taxon>Micrococcales</taxon>
        <taxon>Microbacteriaceae</taxon>
        <taxon>Microterricola</taxon>
    </lineage>
</organism>
<name>A0A1H1Z456_9MICO</name>
<sequence length="144" mass="15921">MRAEEPQREDLPTFSSLVGEVMATAERFGHREHVHLTWLAVSRCGVDTAIELVSAGIQNTARSAGMPQKYHETMTRAWVVLVGHASTESSTDDFTEFVARHPELLDTRLLMRHYHPSTLASAEARLGWVEPDLAPLEPAVSASS</sequence>
<evidence type="ECO:0000313" key="2">
    <source>
        <dbReference type="Proteomes" id="UP000181956"/>
    </source>
</evidence>
<proteinExistence type="predicted"/>
<keyword evidence="2" id="KW-1185">Reference proteome</keyword>
<dbReference type="EMBL" id="LT629742">
    <property type="protein sequence ID" value="SDT28440.1"/>
    <property type="molecule type" value="Genomic_DNA"/>
</dbReference>
<dbReference type="AlphaFoldDB" id="A0A1H1Z456"/>
<accession>A0A1H1Z456</accession>
<protein>
    <submittedName>
        <fullName evidence="1">Uncharacterized protein</fullName>
    </submittedName>
</protein>
<evidence type="ECO:0000313" key="1">
    <source>
        <dbReference type="EMBL" id="SDT28440.1"/>
    </source>
</evidence>
<dbReference type="STRING" id="412690.SAMN04489834_3308"/>
<reference evidence="2" key="1">
    <citation type="submission" date="2016-10" db="EMBL/GenBank/DDBJ databases">
        <authorList>
            <person name="Varghese N."/>
            <person name="Submissions S."/>
        </authorList>
    </citation>
    <scope>NUCLEOTIDE SEQUENCE [LARGE SCALE GENOMIC DNA]</scope>
    <source>
        <strain evidence="2">DSM 21772</strain>
    </source>
</reference>